<dbReference type="PANTHER" id="PTHR45858">
    <property type="entry name" value="FERM DOMAIN CONTAINING PROTEIN"/>
    <property type="match status" value="1"/>
</dbReference>
<dbReference type="EMBL" id="JAHXZJ010001864">
    <property type="protein sequence ID" value="KAH0548705.1"/>
    <property type="molecule type" value="Genomic_DNA"/>
</dbReference>
<dbReference type="SUPFAM" id="SSF50729">
    <property type="entry name" value="PH domain-like"/>
    <property type="match status" value="2"/>
</dbReference>
<proteinExistence type="predicted"/>
<keyword evidence="4" id="KW-1185">Reference proteome</keyword>
<sequence length="431" mass="50143">MEVRLARWESNARHNIGDFLYNTLLNVLPLYDQYLEGLMPVLEKMEYSIRTSRRFDQLCREFESQKYCYLPLSSFLLKPLQRLLHYNSIIDRLLDHYPKDHTDFEDCLAARDRLGETLLEGLTVLNQAQNLVQLCELQRDINGFDNLVQEGRRFIRQGCLQKYSLKGYQQRMFFLFSDILLYTFRTQQPIQCFRLQGQMPLKGMILKDGGEDNKTGSDHVFVIEQGNQSLTAAANNEEDKERWIEDINMAIAQADTVDGKTPYLSLKSSTALGSTDEVGFELDRSSCGGAKASQRSNTTVHVCWHRNTSISYSDQLRAFQNQLSGFLLRKFKNSNGWQKLWVVFTNFCLFFYKSHQDDFPLASLPLLGYTVSTPSEKDGINKDYVFKLQFKNHVYFFRAESDFTFGRWMEVIRSATQQSHIPVNFADKENY</sequence>
<dbReference type="SMART" id="SM00233">
    <property type="entry name" value="PH"/>
    <property type="match status" value="2"/>
</dbReference>
<accession>A0AAV7I7J0</accession>
<feature type="domain" description="DH" evidence="2">
    <location>
        <begin position="1"/>
        <end position="121"/>
    </location>
</feature>
<dbReference type="Pfam" id="PF00169">
    <property type="entry name" value="PH"/>
    <property type="match status" value="2"/>
</dbReference>
<dbReference type="PROSITE" id="PS50003">
    <property type="entry name" value="PH_DOMAIN"/>
    <property type="match status" value="2"/>
</dbReference>
<dbReference type="CDD" id="cd13235">
    <property type="entry name" value="PH2_FARP1-like"/>
    <property type="match status" value="1"/>
</dbReference>
<feature type="domain" description="PH" evidence="1">
    <location>
        <begin position="153"/>
        <end position="252"/>
    </location>
</feature>
<dbReference type="GO" id="GO:0005085">
    <property type="term" value="F:guanyl-nucleotide exchange factor activity"/>
    <property type="evidence" value="ECO:0007669"/>
    <property type="project" value="InterPro"/>
</dbReference>
<evidence type="ECO:0000259" key="2">
    <source>
        <dbReference type="PROSITE" id="PS50010"/>
    </source>
</evidence>
<feature type="domain" description="PH" evidence="1">
    <location>
        <begin position="320"/>
        <end position="417"/>
    </location>
</feature>
<evidence type="ECO:0000313" key="3">
    <source>
        <dbReference type="EMBL" id="KAH0548705.1"/>
    </source>
</evidence>
<dbReference type="AlphaFoldDB" id="A0AAV7I7J0"/>
<name>A0AAV7I7J0_COTGL</name>
<dbReference type="FunFam" id="2.30.29.30:FF:000046">
    <property type="entry name" value="FERM, RhoGEF and pleckstrin domain-containing protein 1"/>
    <property type="match status" value="1"/>
</dbReference>
<evidence type="ECO:0000313" key="4">
    <source>
        <dbReference type="Proteomes" id="UP000826195"/>
    </source>
</evidence>
<dbReference type="InterPro" id="IPR000219">
    <property type="entry name" value="DH_dom"/>
</dbReference>
<dbReference type="InterPro" id="IPR035899">
    <property type="entry name" value="DBL_dom_sf"/>
</dbReference>
<dbReference type="CDD" id="cd01220">
    <property type="entry name" value="PH1_FARP1-like"/>
    <property type="match status" value="1"/>
</dbReference>
<dbReference type="SUPFAM" id="SSF48065">
    <property type="entry name" value="DBL homology domain (DH-domain)"/>
    <property type="match status" value="1"/>
</dbReference>
<protein>
    <submittedName>
        <fullName evidence="3">Uncharacterized protein</fullName>
    </submittedName>
</protein>
<dbReference type="PROSITE" id="PS50010">
    <property type="entry name" value="DH_2"/>
    <property type="match status" value="1"/>
</dbReference>
<comment type="caution">
    <text evidence="3">The sequence shown here is derived from an EMBL/GenBank/DDBJ whole genome shotgun (WGS) entry which is preliminary data.</text>
</comment>
<reference evidence="3 4" key="1">
    <citation type="journal article" date="2021" name="J. Hered.">
        <title>A chromosome-level genome assembly of the parasitoid wasp, Cotesia glomerata (Hymenoptera: Braconidae).</title>
        <authorList>
            <person name="Pinto B.J."/>
            <person name="Weis J.J."/>
            <person name="Gamble T."/>
            <person name="Ode P.J."/>
            <person name="Paul R."/>
            <person name="Zaspel J.M."/>
        </authorList>
    </citation>
    <scope>NUCLEOTIDE SEQUENCE [LARGE SCALE GENOMIC DNA]</scope>
    <source>
        <strain evidence="3">CgM1</strain>
    </source>
</reference>
<dbReference type="InterPro" id="IPR001849">
    <property type="entry name" value="PH_domain"/>
</dbReference>
<gene>
    <name evidence="3" type="ORF">KQX54_001575</name>
</gene>
<dbReference type="InterPro" id="IPR051835">
    <property type="entry name" value="RAC1-GEF"/>
</dbReference>
<organism evidence="3 4">
    <name type="scientific">Cotesia glomerata</name>
    <name type="common">Lepidopteran parasitic wasp</name>
    <name type="synonym">Apanteles glomeratus</name>
    <dbReference type="NCBI Taxonomy" id="32391"/>
    <lineage>
        <taxon>Eukaryota</taxon>
        <taxon>Metazoa</taxon>
        <taxon>Ecdysozoa</taxon>
        <taxon>Arthropoda</taxon>
        <taxon>Hexapoda</taxon>
        <taxon>Insecta</taxon>
        <taxon>Pterygota</taxon>
        <taxon>Neoptera</taxon>
        <taxon>Endopterygota</taxon>
        <taxon>Hymenoptera</taxon>
        <taxon>Apocrita</taxon>
        <taxon>Ichneumonoidea</taxon>
        <taxon>Braconidae</taxon>
        <taxon>Microgastrinae</taxon>
        <taxon>Cotesia</taxon>
    </lineage>
</organism>
<dbReference type="Proteomes" id="UP000826195">
    <property type="component" value="Unassembled WGS sequence"/>
</dbReference>
<evidence type="ECO:0000259" key="1">
    <source>
        <dbReference type="PROSITE" id="PS50003"/>
    </source>
</evidence>
<dbReference type="Gene3D" id="1.20.900.10">
    <property type="entry name" value="Dbl homology (DH) domain"/>
    <property type="match status" value="1"/>
</dbReference>
<dbReference type="Gene3D" id="2.30.29.30">
    <property type="entry name" value="Pleckstrin-homology domain (PH domain)/Phosphotyrosine-binding domain (PTB)"/>
    <property type="match status" value="2"/>
</dbReference>
<dbReference type="InterPro" id="IPR011993">
    <property type="entry name" value="PH-like_dom_sf"/>
</dbReference>
<dbReference type="Pfam" id="PF00621">
    <property type="entry name" value="RhoGEF"/>
    <property type="match status" value="1"/>
</dbReference>
<dbReference type="PANTHER" id="PTHR45858:SF5">
    <property type="entry name" value="MOESIN_EZRIN_RADIXIN HOMOLOG 1"/>
    <property type="match status" value="1"/>
</dbReference>